<evidence type="ECO:0000256" key="8">
    <source>
        <dbReference type="ARBA" id="ARBA00022840"/>
    </source>
</evidence>
<dbReference type="AlphaFoldDB" id="A0A9P4IUJ1"/>
<keyword evidence="6" id="KW-0547">Nucleotide-binding</keyword>
<protein>
    <recommendedName>
        <fullName evidence="15">ABC transporter domain-containing protein</fullName>
    </recommendedName>
</protein>
<dbReference type="GO" id="GO:0005524">
    <property type="term" value="F:ATP binding"/>
    <property type="evidence" value="ECO:0007669"/>
    <property type="project" value="UniProtKB-KW"/>
</dbReference>
<keyword evidence="5 14" id="KW-0732">Signal</keyword>
<dbReference type="Pfam" id="PF19055">
    <property type="entry name" value="ABC2_membrane_7"/>
    <property type="match status" value="1"/>
</dbReference>
<feature type="transmembrane region" description="Helical" evidence="13">
    <location>
        <begin position="837"/>
        <end position="858"/>
    </location>
</feature>
<evidence type="ECO:0000259" key="15">
    <source>
        <dbReference type="PROSITE" id="PS50893"/>
    </source>
</evidence>
<evidence type="ECO:0000256" key="9">
    <source>
        <dbReference type="ARBA" id="ARBA00022989"/>
    </source>
</evidence>
<evidence type="ECO:0000313" key="17">
    <source>
        <dbReference type="Proteomes" id="UP000799439"/>
    </source>
</evidence>
<dbReference type="CDD" id="cd03213">
    <property type="entry name" value="ABCG_EPDR"/>
    <property type="match status" value="1"/>
</dbReference>
<dbReference type="InterPro" id="IPR043926">
    <property type="entry name" value="ABCG_dom"/>
</dbReference>
<dbReference type="InterPro" id="IPR017871">
    <property type="entry name" value="ABC_transporter-like_CS"/>
</dbReference>
<organism evidence="16 17">
    <name type="scientific">Myriangium duriaei CBS 260.36</name>
    <dbReference type="NCBI Taxonomy" id="1168546"/>
    <lineage>
        <taxon>Eukaryota</taxon>
        <taxon>Fungi</taxon>
        <taxon>Dikarya</taxon>
        <taxon>Ascomycota</taxon>
        <taxon>Pezizomycotina</taxon>
        <taxon>Dothideomycetes</taxon>
        <taxon>Dothideomycetidae</taxon>
        <taxon>Myriangiales</taxon>
        <taxon>Myriangiaceae</taxon>
        <taxon>Myriangium</taxon>
    </lineage>
</organism>
<keyword evidence="17" id="KW-1185">Reference proteome</keyword>
<dbReference type="InterPro" id="IPR013525">
    <property type="entry name" value="ABC2_TM"/>
</dbReference>
<feature type="region of interest" description="Disordered" evidence="12">
    <location>
        <begin position="669"/>
        <end position="756"/>
    </location>
</feature>
<dbReference type="OrthoDB" id="66620at2759"/>
<feature type="compositionally biased region" description="Polar residues" evidence="12">
    <location>
        <begin position="693"/>
        <end position="704"/>
    </location>
</feature>
<keyword evidence="9 13" id="KW-1133">Transmembrane helix</keyword>
<name>A0A9P4IUJ1_9PEZI</name>
<reference evidence="16" key="1">
    <citation type="journal article" date="2020" name="Stud. Mycol.">
        <title>101 Dothideomycetes genomes: a test case for predicting lifestyles and emergence of pathogens.</title>
        <authorList>
            <person name="Haridas S."/>
            <person name="Albert R."/>
            <person name="Binder M."/>
            <person name="Bloem J."/>
            <person name="Labutti K."/>
            <person name="Salamov A."/>
            <person name="Andreopoulos B."/>
            <person name="Baker S."/>
            <person name="Barry K."/>
            <person name="Bills G."/>
            <person name="Bluhm B."/>
            <person name="Cannon C."/>
            <person name="Castanera R."/>
            <person name="Culley D."/>
            <person name="Daum C."/>
            <person name="Ezra D."/>
            <person name="Gonzalez J."/>
            <person name="Henrissat B."/>
            <person name="Kuo A."/>
            <person name="Liang C."/>
            <person name="Lipzen A."/>
            <person name="Lutzoni F."/>
            <person name="Magnuson J."/>
            <person name="Mondo S."/>
            <person name="Nolan M."/>
            <person name="Ohm R."/>
            <person name="Pangilinan J."/>
            <person name="Park H.-J."/>
            <person name="Ramirez L."/>
            <person name="Alfaro M."/>
            <person name="Sun H."/>
            <person name="Tritt A."/>
            <person name="Yoshinaga Y."/>
            <person name="Zwiers L.-H."/>
            <person name="Turgeon B."/>
            <person name="Goodwin S."/>
            <person name="Spatafora J."/>
            <person name="Crous P."/>
            <person name="Grigoriev I."/>
        </authorList>
    </citation>
    <scope>NUCLEOTIDE SEQUENCE</scope>
    <source>
        <strain evidence="16">CBS 260.36</strain>
    </source>
</reference>
<evidence type="ECO:0000256" key="11">
    <source>
        <dbReference type="ARBA" id="ARBA00023180"/>
    </source>
</evidence>
<evidence type="ECO:0000256" key="4">
    <source>
        <dbReference type="ARBA" id="ARBA00022692"/>
    </source>
</evidence>
<dbReference type="InterPro" id="IPR027417">
    <property type="entry name" value="P-loop_NTPase"/>
</dbReference>
<evidence type="ECO:0000256" key="2">
    <source>
        <dbReference type="ARBA" id="ARBA00005814"/>
    </source>
</evidence>
<evidence type="ECO:0000256" key="12">
    <source>
        <dbReference type="SAM" id="MobiDB-lite"/>
    </source>
</evidence>
<gene>
    <name evidence="16" type="ORF">K461DRAFT_297243</name>
</gene>
<feature type="domain" description="ABC transporter" evidence="15">
    <location>
        <begin position="374"/>
        <end position="616"/>
    </location>
</feature>
<feature type="transmembrane region" description="Helical" evidence="13">
    <location>
        <begin position="980"/>
        <end position="1000"/>
    </location>
</feature>
<feature type="transmembrane region" description="Helical" evidence="13">
    <location>
        <begin position="870"/>
        <end position="893"/>
    </location>
</feature>
<dbReference type="PROSITE" id="PS00211">
    <property type="entry name" value="ABC_TRANSPORTER_1"/>
    <property type="match status" value="1"/>
</dbReference>
<feature type="transmembrane region" description="Helical" evidence="13">
    <location>
        <begin position="914"/>
        <end position="938"/>
    </location>
</feature>
<dbReference type="PANTHER" id="PTHR48041:SF2">
    <property type="entry name" value="ATP-DEPENDENT PERMEASE-RELATED"/>
    <property type="match status" value="1"/>
</dbReference>
<accession>A0A9P4IUJ1</accession>
<feature type="transmembrane region" description="Helical" evidence="13">
    <location>
        <begin position="950"/>
        <end position="973"/>
    </location>
</feature>
<sequence>MILRSWIALVTALTAIAPTATGQKLRFNNATSSTTLLTSPFSIYDDRPDNCPPCFNCNLENFKCQQFANCTKATGRCACPDGFGGEDCSQPLCGSLADGNNRLPLGQEKECQCKEGWEGINCNVCKTNDACNAMMPEGEGGVCYREGLVVNENYQMCDVTNRKILDQLKEQKPQVTFSCNAERKDCNFQFWVDKKESFYCALDTCGWSAQSEETRNTTSYKCENIKCRCIPGRMLCGEEGSIDIGEFLEEDIKGPASFATTSTQGAGSKSVFEEPAMNQLISDVFGDKSIFLSCHAGECLHQTEVPGYERPVKKINTPLIAGVIAGCGLFVVAVILLVFFISRRNARRQGAIRLSEDDEEEDAKLMADHKPAALYFEHVGYNLKGKQILHNITGAVHPGQLMAIMGASGAGKTTFLDILARKNKRGNTAGNFFINGQKVTDNDFRSVIGFVDQDDTMLPTLTVHETIMDSALLRLPKDMSLASKMQRVDDVERQLGIHHIRDQVIGSEEGNGRGISGGEKRRVGIACELVTSPSILFLDEPTSGLDAYNAFNVVECLVNLVKTYNRTVVFTIHQPRSNIVALFDQLVLLAKGRTVYSGPFQSCQSYFDSIGYSCPSGFNIADYLVDLTMHASESHYSDDIDGNLFNPGEGSNTRASSAIAVKSIPSISNESMDAAPPSPPNTSRPQAGRRTSVRQQQERQLYTRKNTHEPDTPQTTASSSIADGNDNGQWMKLSRKVGGNGRAEDSHNLLPSAPGSTGTNLDVLVSNFLDSDVATQLNEDIRNAVSSASPPNGSTNANGSANPANYSIMKGYRKTGVLGQFVILSKRTWRNLYRNPMLMLTHYATAILLAVLIGYLFYGLTDDLPGFQNRLGFFFFLLALFGFSSLSSLTVFAPERLLFVRERAKGYYAPISYYASKLIFDIVPLRLIPPLLMGAIVYPMTGLNPAWPEFAKFMLFIVLFNLAAATVCLFIGIVVHNGGVANLVGVLYMLFSLLFGGFLLNHNTIPKAVLWLQQLSIFHYGFEGLIVNEVYTLSLVDHKYGLDIEVPGSAILSSFGFNNLALWTDAIGLAIYCGVFVVVGYTAIHFVLIERR</sequence>
<feature type="chain" id="PRO_5040295641" description="ABC transporter domain-containing protein" evidence="14">
    <location>
        <begin position="23"/>
        <end position="1092"/>
    </location>
</feature>
<keyword evidence="3" id="KW-0813">Transport</keyword>
<comment type="caution">
    <text evidence="16">The sequence shown here is derived from an EMBL/GenBank/DDBJ whole genome shotgun (WGS) entry which is preliminary data.</text>
</comment>
<dbReference type="SUPFAM" id="SSF52540">
    <property type="entry name" value="P-loop containing nucleoside triphosphate hydrolases"/>
    <property type="match status" value="1"/>
</dbReference>
<proteinExistence type="inferred from homology"/>
<dbReference type="GO" id="GO:0140359">
    <property type="term" value="F:ABC-type transporter activity"/>
    <property type="evidence" value="ECO:0007669"/>
    <property type="project" value="InterPro"/>
</dbReference>
<dbReference type="InterPro" id="IPR003439">
    <property type="entry name" value="ABC_transporter-like_ATP-bd"/>
</dbReference>
<dbReference type="Gene3D" id="3.40.50.300">
    <property type="entry name" value="P-loop containing nucleotide triphosphate hydrolases"/>
    <property type="match status" value="1"/>
</dbReference>
<dbReference type="Pfam" id="PF01061">
    <property type="entry name" value="ABC2_membrane"/>
    <property type="match status" value="1"/>
</dbReference>
<keyword evidence="8" id="KW-0067">ATP-binding</keyword>
<dbReference type="InterPro" id="IPR000742">
    <property type="entry name" value="EGF"/>
</dbReference>
<dbReference type="GO" id="GO:0016887">
    <property type="term" value="F:ATP hydrolysis activity"/>
    <property type="evidence" value="ECO:0007669"/>
    <property type="project" value="InterPro"/>
</dbReference>
<dbReference type="Pfam" id="PF00005">
    <property type="entry name" value="ABC_tran"/>
    <property type="match status" value="1"/>
</dbReference>
<feature type="transmembrane region" description="Helical" evidence="13">
    <location>
        <begin position="319"/>
        <end position="341"/>
    </location>
</feature>
<dbReference type="Gene3D" id="2.10.25.10">
    <property type="entry name" value="Laminin"/>
    <property type="match status" value="1"/>
</dbReference>
<comment type="similarity">
    <text evidence="2">Belongs to the ABC transporter superfamily. ABCG family. Eye pigment precursor importer (TC 3.A.1.204) subfamily.</text>
</comment>
<evidence type="ECO:0000313" key="16">
    <source>
        <dbReference type="EMBL" id="KAF2148745.1"/>
    </source>
</evidence>
<dbReference type="EMBL" id="ML996092">
    <property type="protein sequence ID" value="KAF2148745.1"/>
    <property type="molecule type" value="Genomic_DNA"/>
</dbReference>
<keyword evidence="10 13" id="KW-0472">Membrane</keyword>
<feature type="compositionally biased region" description="Polar residues" evidence="12">
    <location>
        <begin position="712"/>
        <end position="728"/>
    </location>
</feature>
<evidence type="ECO:0000256" key="10">
    <source>
        <dbReference type="ARBA" id="ARBA00023136"/>
    </source>
</evidence>
<dbReference type="FunFam" id="3.40.50.300:FF:000702">
    <property type="entry name" value="ABC transporter (Adp1)"/>
    <property type="match status" value="1"/>
</dbReference>
<dbReference type="PROSITE" id="PS00022">
    <property type="entry name" value="EGF_1"/>
    <property type="match status" value="1"/>
</dbReference>
<dbReference type="PROSITE" id="PS50893">
    <property type="entry name" value="ABC_TRANSPORTER_2"/>
    <property type="match status" value="1"/>
</dbReference>
<comment type="subcellular location">
    <subcellularLocation>
        <location evidence="1">Endoplasmic reticulum membrane</location>
        <topology evidence="1">Multi-pass membrane protein</topology>
    </subcellularLocation>
</comment>
<dbReference type="GO" id="GO:0005789">
    <property type="term" value="C:endoplasmic reticulum membrane"/>
    <property type="evidence" value="ECO:0007669"/>
    <property type="project" value="UniProtKB-SubCell"/>
</dbReference>
<feature type="signal peptide" evidence="14">
    <location>
        <begin position="1"/>
        <end position="22"/>
    </location>
</feature>
<keyword evidence="11" id="KW-0325">Glycoprotein</keyword>
<evidence type="ECO:0000256" key="3">
    <source>
        <dbReference type="ARBA" id="ARBA00022448"/>
    </source>
</evidence>
<dbReference type="PANTHER" id="PTHR48041">
    <property type="entry name" value="ABC TRANSPORTER G FAMILY MEMBER 28"/>
    <property type="match status" value="1"/>
</dbReference>
<dbReference type="SMART" id="SM00382">
    <property type="entry name" value="AAA"/>
    <property type="match status" value="1"/>
</dbReference>
<evidence type="ECO:0000256" key="6">
    <source>
        <dbReference type="ARBA" id="ARBA00022741"/>
    </source>
</evidence>
<dbReference type="InterPro" id="IPR003593">
    <property type="entry name" value="AAA+_ATPase"/>
</dbReference>
<keyword evidence="7" id="KW-0256">Endoplasmic reticulum</keyword>
<evidence type="ECO:0000256" key="7">
    <source>
        <dbReference type="ARBA" id="ARBA00022824"/>
    </source>
</evidence>
<evidence type="ECO:0000256" key="13">
    <source>
        <dbReference type="SAM" id="Phobius"/>
    </source>
</evidence>
<feature type="transmembrane region" description="Helical" evidence="13">
    <location>
        <begin position="1066"/>
        <end position="1089"/>
    </location>
</feature>
<keyword evidence="4 13" id="KW-0812">Transmembrane</keyword>
<evidence type="ECO:0000256" key="5">
    <source>
        <dbReference type="ARBA" id="ARBA00022729"/>
    </source>
</evidence>
<dbReference type="InterPro" id="IPR050352">
    <property type="entry name" value="ABCG_transporters"/>
</dbReference>
<dbReference type="Proteomes" id="UP000799439">
    <property type="component" value="Unassembled WGS sequence"/>
</dbReference>
<evidence type="ECO:0000256" key="14">
    <source>
        <dbReference type="SAM" id="SignalP"/>
    </source>
</evidence>
<evidence type="ECO:0000256" key="1">
    <source>
        <dbReference type="ARBA" id="ARBA00004477"/>
    </source>
</evidence>